<dbReference type="Gene3D" id="3.10.129.10">
    <property type="entry name" value="Hotdog Thioesterase"/>
    <property type="match status" value="1"/>
</dbReference>
<reference evidence="2 3" key="1">
    <citation type="journal article" date="2018" name="Arch. Microbiol.">
        <title>New insights into the metabolic potential of the phototrophic purple bacterium Rhodopila globiformis DSM 161(T) from its draft genome sequence and evidence for a vanadium-dependent nitrogenase.</title>
        <authorList>
            <person name="Imhoff J.F."/>
            <person name="Rahn T."/>
            <person name="Kunzel S."/>
            <person name="Neulinger S.C."/>
        </authorList>
    </citation>
    <scope>NUCLEOTIDE SEQUENCE [LARGE SCALE GENOMIC DNA]</scope>
    <source>
        <strain evidence="2 3">DSM 161</strain>
    </source>
</reference>
<dbReference type="InterPro" id="IPR029069">
    <property type="entry name" value="HotDog_dom_sf"/>
</dbReference>
<dbReference type="GO" id="GO:0016790">
    <property type="term" value="F:thiolester hydrolase activity"/>
    <property type="evidence" value="ECO:0007669"/>
    <property type="project" value="UniProtKB-ARBA"/>
</dbReference>
<evidence type="ECO:0000313" key="2">
    <source>
        <dbReference type="EMBL" id="PPQ28346.1"/>
    </source>
</evidence>
<sequence length="141" mass="15306">MTPYDPAADGWRPMRAAALPGGLGIPWAKRVGGHWHYGLPISDGHLNPNGVVHGGVLMAFADHGLSLLAWEAAGRATCITIQLNAHFLDAIRPREFIELRGEVTRRTSFLVFLRGLVGARSGDAARDVGSLDGVWRVMRSR</sequence>
<evidence type="ECO:0000313" key="3">
    <source>
        <dbReference type="Proteomes" id="UP000239724"/>
    </source>
</evidence>
<dbReference type="Proteomes" id="UP000239724">
    <property type="component" value="Unassembled WGS sequence"/>
</dbReference>
<dbReference type="InterPro" id="IPR006683">
    <property type="entry name" value="Thioestr_dom"/>
</dbReference>
<gene>
    <name evidence="2" type="ORF">CCS01_24910</name>
</gene>
<dbReference type="CDD" id="cd03443">
    <property type="entry name" value="PaaI_thioesterase"/>
    <property type="match status" value="1"/>
</dbReference>
<protein>
    <recommendedName>
        <fullName evidence="1">Thioesterase domain-containing protein</fullName>
    </recommendedName>
</protein>
<accession>A0A2S6N183</accession>
<dbReference type="AlphaFoldDB" id="A0A2S6N183"/>
<dbReference type="Pfam" id="PF03061">
    <property type="entry name" value="4HBT"/>
    <property type="match status" value="1"/>
</dbReference>
<dbReference type="RefSeq" id="WP_104521522.1">
    <property type="nucleotide sequence ID" value="NZ_NHRY01000245.1"/>
</dbReference>
<keyword evidence="3" id="KW-1185">Reference proteome</keyword>
<dbReference type="EMBL" id="NHRY01000245">
    <property type="protein sequence ID" value="PPQ28346.1"/>
    <property type="molecule type" value="Genomic_DNA"/>
</dbReference>
<name>A0A2S6N183_RHOGL</name>
<comment type="caution">
    <text evidence="2">The sequence shown here is derived from an EMBL/GenBank/DDBJ whole genome shotgun (WGS) entry which is preliminary data.</text>
</comment>
<feature type="domain" description="Thioesterase" evidence="1">
    <location>
        <begin position="49"/>
        <end position="114"/>
    </location>
</feature>
<evidence type="ECO:0000259" key="1">
    <source>
        <dbReference type="Pfam" id="PF03061"/>
    </source>
</evidence>
<organism evidence="2 3">
    <name type="scientific">Rhodopila globiformis</name>
    <name type="common">Rhodopseudomonas globiformis</name>
    <dbReference type="NCBI Taxonomy" id="1071"/>
    <lineage>
        <taxon>Bacteria</taxon>
        <taxon>Pseudomonadati</taxon>
        <taxon>Pseudomonadota</taxon>
        <taxon>Alphaproteobacteria</taxon>
        <taxon>Acetobacterales</taxon>
        <taxon>Acetobacteraceae</taxon>
        <taxon>Rhodopila</taxon>
    </lineage>
</organism>
<dbReference type="SUPFAM" id="SSF54637">
    <property type="entry name" value="Thioesterase/thiol ester dehydrase-isomerase"/>
    <property type="match status" value="1"/>
</dbReference>
<dbReference type="OrthoDB" id="3477511at2"/>
<proteinExistence type="predicted"/>